<comment type="similarity">
    <text evidence="1">Belongs to the CapA family.</text>
</comment>
<dbReference type="InterPro" id="IPR052169">
    <property type="entry name" value="CW_Biosynth-Accessory"/>
</dbReference>
<comment type="caution">
    <text evidence="5">The sequence shown here is derived from an EMBL/GenBank/DDBJ whole genome shotgun (WGS) entry which is preliminary data.</text>
</comment>
<dbReference type="SMART" id="SM00854">
    <property type="entry name" value="PGA_cap"/>
    <property type="match status" value="1"/>
</dbReference>
<dbReference type="EMBL" id="JAAXZR010000019">
    <property type="protein sequence ID" value="NLT79689.1"/>
    <property type="molecule type" value="Genomic_DNA"/>
</dbReference>
<proteinExistence type="inferred from homology"/>
<evidence type="ECO:0000313" key="6">
    <source>
        <dbReference type="Proteomes" id="UP000767327"/>
    </source>
</evidence>
<feature type="region of interest" description="Disordered" evidence="2">
    <location>
        <begin position="39"/>
        <end position="72"/>
    </location>
</feature>
<keyword evidence="3" id="KW-0472">Membrane</keyword>
<feature type="transmembrane region" description="Helical" evidence="3">
    <location>
        <begin position="7"/>
        <end position="31"/>
    </location>
</feature>
<dbReference type="InterPro" id="IPR019079">
    <property type="entry name" value="Capsule_synth_CapA"/>
</dbReference>
<accession>A0A971CYZ2</accession>
<name>A0A971CYZ2_9BIFI</name>
<dbReference type="SUPFAM" id="SSF56300">
    <property type="entry name" value="Metallo-dependent phosphatases"/>
    <property type="match status" value="1"/>
</dbReference>
<organism evidence="5 6">
    <name type="scientific">Bifidobacterium crudilactis</name>
    <dbReference type="NCBI Taxonomy" id="327277"/>
    <lineage>
        <taxon>Bacteria</taxon>
        <taxon>Bacillati</taxon>
        <taxon>Actinomycetota</taxon>
        <taxon>Actinomycetes</taxon>
        <taxon>Bifidobacteriales</taxon>
        <taxon>Bifidobacteriaceae</taxon>
        <taxon>Bifidobacterium</taxon>
    </lineage>
</organism>
<evidence type="ECO:0000259" key="4">
    <source>
        <dbReference type="SMART" id="SM00854"/>
    </source>
</evidence>
<dbReference type="Pfam" id="PF09587">
    <property type="entry name" value="PGA_cap"/>
    <property type="match status" value="1"/>
</dbReference>
<evidence type="ECO:0000256" key="3">
    <source>
        <dbReference type="SAM" id="Phobius"/>
    </source>
</evidence>
<evidence type="ECO:0000256" key="2">
    <source>
        <dbReference type="SAM" id="MobiDB-lite"/>
    </source>
</evidence>
<keyword evidence="3" id="KW-0812">Transmembrane</keyword>
<reference evidence="5" key="2">
    <citation type="submission" date="2020-01" db="EMBL/GenBank/DDBJ databases">
        <authorList>
            <person name="Campanaro S."/>
        </authorList>
    </citation>
    <scope>NUCLEOTIDE SEQUENCE</scope>
    <source>
        <strain evidence="5">AS01afH2WH_6</strain>
    </source>
</reference>
<protein>
    <submittedName>
        <fullName evidence="5">CapA family protein</fullName>
    </submittedName>
</protein>
<evidence type="ECO:0000313" key="5">
    <source>
        <dbReference type="EMBL" id="NLT79689.1"/>
    </source>
</evidence>
<evidence type="ECO:0000256" key="1">
    <source>
        <dbReference type="ARBA" id="ARBA00005662"/>
    </source>
</evidence>
<reference evidence="5" key="1">
    <citation type="journal article" date="2020" name="Biotechnol. Biofuels">
        <title>New insights from the biogas microbiome by comprehensive genome-resolved metagenomics of nearly 1600 species originating from multiple anaerobic digesters.</title>
        <authorList>
            <person name="Campanaro S."/>
            <person name="Treu L."/>
            <person name="Rodriguez-R L.M."/>
            <person name="Kovalovszki A."/>
            <person name="Ziels R.M."/>
            <person name="Maus I."/>
            <person name="Zhu X."/>
            <person name="Kougias P.G."/>
            <person name="Basile A."/>
            <person name="Luo G."/>
            <person name="Schluter A."/>
            <person name="Konstantinidis K.T."/>
            <person name="Angelidaki I."/>
        </authorList>
    </citation>
    <scope>NUCLEOTIDE SEQUENCE</scope>
    <source>
        <strain evidence="5">AS01afH2WH_6</strain>
    </source>
</reference>
<dbReference type="AlphaFoldDB" id="A0A971CYZ2"/>
<feature type="compositionally biased region" description="Polar residues" evidence="2">
    <location>
        <begin position="46"/>
        <end position="60"/>
    </location>
</feature>
<keyword evidence="3" id="KW-1133">Transmembrane helix</keyword>
<dbReference type="Gene3D" id="3.60.21.10">
    <property type="match status" value="1"/>
</dbReference>
<dbReference type="Proteomes" id="UP000767327">
    <property type="component" value="Unassembled WGS sequence"/>
</dbReference>
<dbReference type="InterPro" id="IPR029052">
    <property type="entry name" value="Metallo-depent_PP-like"/>
</dbReference>
<feature type="domain" description="Capsule synthesis protein CapA" evidence="4">
    <location>
        <begin position="81"/>
        <end position="340"/>
    </location>
</feature>
<dbReference type="RefSeq" id="WP_273173617.1">
    <property type="nucleotide sequence ID" value="NZ_JAAXZR010000019.1"/>
</dbReference>
<dbReference type="PANTHER" id="PTHR33393:SF13">
    <property type="entry name" value="PGA BIOSYNTHESIS PROTEIN CAPA"/>
    <property type="match status" value="1"/>
</dbReference>
<dbReference type="PROSITE" id="PS51257">
    <property type="entry name" value="PROKAR_LIPOPROTEIN"/>
    <property type="match status" value="1"/>
</dbReference>
<dbReference type="PANTHER" id="PTHR33393">
    <property type="entry name" value="POLYGLUTAMINE SYNTHESIS ACCESSORY PROTEIN RV0574C-RELATED"/>
    <property type="match status" value="1"/>
</dbReference>
<gene>
    <name evidence="5" type="ORF">GXW98_05320</name>
</gene>
<sequence>MPRVRIVAGIAIMAVVLAACIATFAFCFFFSQPSGGGSSQQQGSSLAEQGHQSLNRQSSAPDPVLRHPGNAPDCPDTDCISVMVNGDLLFHPNLWNSFAGANTAAKDGTAFNFDPLFEGMKPYIQSSDIAVCEFETPIAQRGGPYAGYPVFAIPPEVVDSAARIGYKACTHATNHSWDQGLAGIERLHQELASHGIAQTGSYLTQEESLEPLVIDSPTGGGKLGLVTGTVSLNGMVADTDWRIDRLRASGEPEHDADIQRAVDKAHKARSQGADVVAMAMHSLQEYIDYADSWQVSEAHELADTGAFDVIYGAGCHCVQPVEYYHGTWIIYGLGNAVTVSAPQSRVVNNQGITARIQFAGKRGAEGTWRVNRIDWVPVANMRQGQYRWCPIASDHPDGVCWSDGQDAAVRERISQVLYSMNADPAVVKEWLLG</sequence>